<gene>
    <name evidence="3" type="ORF">ACJRO7_022013</name>
</gene>
<dbReference type="AlphaFoldDB" id="A0ABD3KN73"/>
<accession>A0ABD3KN73</accession>
<sequence>MEDEARAFVLRRKPISSYLSSPVLPSEPVELNSFTSCFKWVCVDQSSLWLTGLSWSVFFLFAVAVPLASHFLLQCSSCDANLQRPYHIPVQISLSVFAAISFVCLSRWSRKYGIRKFLFLDKLCDSSDNVRRGYSQQLQRSVKLWTWFVLPCFAVETAYKLWWFIDGSTNIPYYGNLYVSDTILCALELLSWLYRTSIFILVCVLYRLICYLHILRLEDFAHVFEKETEVVSILKEHLRFRRTLRIISHRFRSFLLLCLILVTASQFIFVLLLTRSGANANIFKAGELSVIYLSHQNADFVFDLGLITSLLTAQHCYFLCHSYVRSACSRASSYACEARRRSRTKPSPSPDLQRSGTSVLRLTHLTITMVRRPELRSLPTIFSPQMQSGSPKKKKETVTMISTMPK</sequence>
<protein>
    <submittedName>
        <fullName evidence="3">Uncharacterized protein</fullName>
    </submittedName>
</protein>
<keyword evidence="2" id="KW-0472">Membrane</keyword>
<feature type="region of interest" description="Disordered" evidence="1">
    <location>
        <begin position="382"/>
        <end position="406"/>
    </location>
</feature>
<feature type="transmembrane region" description="Helical" evidence="2">
    <location>
        <begin position="192"/>
        <end position="214"/>
    </location>
</feature>
<organism evidence="3 4">
    <name type="scientific">Eucalyptus globulus</name>
    <name type="common">Tasmanian blue gum</name>
    <dbReference type="NCBI Taxonomy" id="34317"/>
    <lineage>
        <taxon>Eukaryota</taxon>
        <taxon>Viridiplantae</taxon>
        <taxon>Streptophyta</taxon>
        <taxon>Embryophyta</taxon>
        <taxon>Tracheophyta</taxon>
        <taxon>Spermatophyta</taxon>
        <taxon>Magnoliopsida</taxon>
        <taxon>eudicotyledons</taxon>
        <taxon>Gunneridae</taxon>
        <taxon>Pentapetalae</taxon>
        <taxon>rosids</taxon>
        <taxon>malvids</taxon>
        <taxon>Myrtales</taxon>
        <taxon>Myrtaceae</taxon>
        <taxon>Myrtoideae</taxon>
        <taxon>Eucalypteae</taxon>
        <taxon>Eucalyptus</taxon>
    </lineage>
</organism>
<reference evidence="3 4" key="1">
    <citation type="submission" date="2024-11" db="EMBL/GenBank/DDBJ databases">
        <title>Chromosome-level genome assembly of Eucalyptus globulus Labill. provides insights into its genome evolution.</title>
        <authorList>
            <person name="Li X."/>
        </authorList>
    </citation>
    <scope>NUCLEOTIDE SEQUENCE [LARGE SCALE GENOMIC DNA]</scope>
    <source>
        <strain evidence="3">CL2024</strain>
        <tissue evidence="3">Fresh tender leaves</tissue>
    </source>
</reference>
<keyword evidence="2" id="KW-1133">Transmembrane helix</keyword>
<dbReference type="InterPro" id="IPR021924">
    <property type="entry name" value="DUF3537"/>
</dbReference>
<proteinExistence type="predicted"/>
<dbReference type="Pfam" id="PF12056">
    <property type="entry name" value="DUF3537"/>
    <property type="match status" value="1"/>
</dbReference>
<feature type="transmembrane region" description="Helical" evidence="2">
    <location>
        <begin position="144"/>
        <end position="165"/>
    </location>
</feature>
<name>A0ABD3KN73_EUCGL</name>
<comment type="caution">
    <text evidence="3">The sequence shown here is derived from an EMBL/GenBank/DDBJ whole genome shotgun (WGS) entry which is preliminary data.</text>
</comment>
<evidence type="ECO:0000256" key="1">
    <source>
        <dbReference type="SAM" id="MobiDB-lite"/>
    </source>
</evidence>
<dbReference type="PANTHER" id="PTHR31963:SF17">
    <property type="entry name" value="PROTEIN, PUTATIVE (DUF3537)-RELATED"/>
    <property type="match status" value="1"/>
</dbReference>
<keyword evidence="4" id="KW-1185">Reference proteome</keyword>
<evidence type="ECO:0000256" key="2">
    <source>
        <dbReference type="SAM" id="Phobius"/>
    </source>
</evidence>
<feature type="transmembrane region" description="Helical" evidence="2">
    <location>
        <begin position="251"/>
        <end position="273"/>
    </location>
</feature>
<evidence type="ECO:0000313" key="3">
    <source>
        <dbReference type="EMBL" id="KAL3740823.1"/>
    </source>
</evidence>
<dbReference type="EMBL" id="JBJKBG010000005">
    <property type="protein sequence ID" value="KAL3740823.1"/>
    <property type="molecule type" value="Genomic_DNA"/>
</dbReference>
<evidence type="ECO:0000313" key="4">
    <source>
        <dbReference type="Proteomes" id="UP001634007"/>
    </source>
</evidence>
<feature type="transmembrane region" description="Helical" evidence="2">
    <location>
        <begin position="88"/>
        <end position="108"/>
    </location>
</feature>
<dbReference type="PANTHER" id="PTHR31963">
    <property type="entry name" value="RAS GUANINE NUCLEOTIDE EXCHANGE FACTOR K"/>
    <property type="match status" value="1"/>
</dbReference>
<feature type="transmembrane region" description="Helical" evidence="2">
    <location>
        <begin position="48"/>
        <end position="68"/>
    </location>
</feature>
<dbReference type="Proteomes" id="UP001634007">
    <property type="component" value="Unassembled WGS sequence"/>
</dbReference>
<keyword evidence="2" id="KW-0812">Transmembrane</keyword>